<feature type="domain" description="Ribosome maturation factor RimP N-terminal" evidence="4">
    <location>
        <begin position="8"/>
        <end position="80"/>
    </location>
</feature>
<comment type="function">
    <text evidence="3">Required for maturation of 30S ribosomal subunits.</text>
</comment>
<dbReference type="Pfam" id="PF17384">
    <property type="entry name" value="DUF150_C"/>
    <property type="match status" value="1"/>
</dbReference>
<comment type="subcellular location">
    <subcellularLocation>
        <location evidence="3">Cytoplasm</location>
    </subcellularLocation>
</comment>
<dbReference type="InterPro" id="IPR003728">
    <property type="entry name" value="Ribosome_maturation_RimP"/>
</dbReference>
<dbReference type="InterPro" id="IPR035956">
    <property type="entry name" value="RimP_N_sf"/>
</dbReference>
<dbReference type="SUPFAM" id="SSF75420">
    <property type="entry name" value="YhbC-like, N-terminal domain"/>
    <property type="match status" value="1"/>
</dbReference>
<evidence type="ECO:0000313" key="7">
    <source>
        <dbReference type="Proteomes" id="UP001251857"/>
    </source>
</evidence>
<comment type="caution">
    <text evidence="6">The sequence shown here is derived from an EMBL/GenBank/DDBJ whole genome shotgun (WGS) entry which is preliminary data.</text>
</comment>
<evidence type="ECO:0000256" key="2">
    <source>
        <dbReference type="ARBA" id="ARBA00022517"/>
    </source>
</evidence>
<dbReference type="EMBL" id="JAVRIB010000010">
    <property type="protein sequence ID" value="MDT0635478.1"/>
    <property type="molecule type" value="Genomic_DNA"/>
</dbReference>
<sequence length="149" mass="16460">MAQRLDNLLAPVVEALGYELWHLETTGAGDDRLLRIYIDSPDGIALEDCEAVSHEVSAALDVNDPLPGGYRLEVSSPGMDRPLVTDAHFARFQGETIRVNLYAAIDGRKRFTGINHGVVDDRLRIECDGELFEVPRDSVAKARLVPVFD</sequence>
<keyword evidence="7" id="KW-1185">Reference proteome</keyword>
<evidence type="ECO:0000256" key="3">
    <source>
        <dbReference type="HAMAP-Rule" id="MF_01077"/>
    </source>
</evidence>
<keyword evidence="1 3" id="KW-0963">Cytoplasm</keyword>
<evidence type="ECO:0000313" key="6">
    <source>
        <dbReference type="EMBL" id="MDT0635478.1"/>
    </source>
</evidence>
<dbReference type="Gene3D" id="2.30.30.180">
    <property type="entry name" value="Ribosome maturation factor RimP, C-terminal domain"/>
    <property type="match status" value="1"/>
</dbReference>
<dbReference type="RefSeq" id="WP_311653378.1">
    <property type="nucleotide sequence ID" value="NZ_JAVRIB010000010.1"/>
</dbReference>
<gene>
    <name evidence="3 6" type="primary">rimP</name>
    <name evidence="6" type="ORF">RM532_10995</name>
</gene>
<dbReference type="InterPro" id="IPR028998">
    <property type="entry name" value="RimP_C"/>
</dbReference>
<dbReference type="InterPro" id="IPR036847">
    <property type="entry name" value="RimP_C_sf"/>
</dbReference>
<evidence type="ECO:0000256" key="1">
    <source>
        <dbReference type="ARBA" id="ARBA00022490"/>
    </source>
</evidence>
<dbReference type="InterPro" id="IPR028989">
    <property type="entry name" value="RimP_N"/>
</dbReference>
<dbReference type="HAMAP" id="MF_01077">
    <property type="entry name" value="RimP"/>
    <property type="match status" value="1"/>
</dbReference>
<dbReference type="NCBIfam" id="NF000927">
    <property type="entry name" value="PRK00092.1-1"/>
    <property type="match status" value="1"/>
</dbReference>
<accession>A0ABU3C1P8</accession>
<dbReference type="Gene3D" id="3.30.300.70">
    <property type="entry name" value="RimP-like superfamily, N-terminal"/>
    <property type="match status" value="1"/>
</dbReference>
<protein>
    <recommendedName>
        <fullName evidence="3">Ribosome maturation factor RimP</fullName>
    </recommendedName>
</protein>
<dbReference type="PANTHER" id="PTHR33867">
    <property type="entry name" value="RIBOSOME MATURATION FACTOR RIMP"/>
    <property type="match status" value="1"/>
</dbReference>
<evidence type="ECO:0000259" key="4">
    <source>
        <dbReference type="Pfam" id="PF02576"/>
    </source>
</evidence>
<reference evidence="6 7" key="1">
    <citation type="submission" date="2023-09" db="EMBL/GenBank/DDBJ databases">
        <authorList>
            <person name="Rey-Velasco X."/>
        </authorList>
    </citation>
    <scope>NUCLEOTIDE SEQUENCE [LARGE SCALE GENOMIC DNA]</scope>
    <source>
        <strain evidence="6 7">W335</strain>
    </source>
</reference>
<dbReference type="SUPFAM" id="SSF74942">
    <property type="entry name" value="YhbC-like, C-terminal domain"/>
    <property type="match status" value="1"/>
</dbReference>
<evidence type="ECO:0000259" key="5">
    <source>
        <dbReference type="Pfam" id="PF17384"/>
    </source>
</evidence>
<keyword evidence="2 3" id="KW-0690">Ribosome biogenesis</keyword>
<dbReference type="Proteomes" id="UP001251857">
    <property type="component" value="Unassembled WGS sequence"/>
</dbReference>
<dbReference type="Pfam" id="PF02576">
    <property type="entry name" value="RimP_N"/>
    <property type="match status" value="1"/>
</dbReference>
<comment type="similarity">
    <text evidence="3">Belongs to the RimP family.</text>
</comment>
<dbReference type="PANTHER" id="PTHR33867:SF1">
    <property type="entry name" value="RIBOSOME MATURATION FACTOR RIMP"/>
    <property type="match status" value="1"/>
</dbReference>
<feature type="domain" description="Ribosome maturation factor RimP C-terminal" evidence="5">
    <location>
        <begin position="83"/>
        <end position="148"/>
    </location>
</feature>
<proteinExistence type="inferred from homology"/>
<name>A0ABU3C1P8_9GAMM</name>
<dbReference type="CDD" id="cd01734">
    <property type="entry name" value="YlxS_C"/>
    <property type="match status" value="1"/>
</dbReference>
<organism evidence="6 7">
    <name type="scientific">Spectribacter hydrogenoxidans</name>
    <dbReference type="NCBI Taxonomy" id="3075608"/>
    <lineage>
        <taxon>Bacteria</taxon>
        <taxon>Pseudomonadati</taxon>
        <taxon>Pseudomonadota</taxon>
        <taxon>Gammaproteobacteria</taxon>
        <taxon>Salinisphaerales</taxon>
        <taxon>Salinisphaeraceae</taxon>
        <taxon>Spectribacter</taxon>
    </lineage>
</organism>